<dbReference type="GO" id="GO:0003700">
    <property type="term" value="F:DNA-binding transcription factor activity"/>
    <property type="evidence" value="ECO:0007669"/>
    <property type="project" value="InterPro"/>
</dbReference>
<evidence type="ECO:0000256" key="1">
    <source>
        <dbReference type="SAM" id="MobiDB-lite"/>
    </source>
</evidence>
<dbReference type="InterPro" id="IPR000835">
    <property type="entry name" value="HTH_MarR-typ"/>
</dbReference>
<keyword evidence="2" id="KW-0238">DNA-binding</keyword>
<feature type="compositionally biased region" description="Basic and acidic residues" evidence="1">
    <location>
        <begin position="8"/>
        <end position="26"/>
    </location>
</feature>
<dbReference type="OrthoDB" id="8635520at2"/>
<gene>
    <name evidence="2" type="ORF">SAMN05444695_102104</name>
</gene>
<feature type="region of interest" description="Disordered" evidence="1">
    <location>
        <begin position="1"/>
        <end position="26"/>
    </location>
</feature>
<keyword evidence="3" id="KW-1185">Reference proteome</keyword>
<dbReference type="SUPFAM" id="SSF46785">
    <property type="entry name" value="Winged helix' DNA-binding domain"/>
    <property type="match status" value="1"/>
</dbReference>
<dbReference type="AlphaFoldDB" id="A0A1G8CSF3"/>
<dbReference type="GO" id="GO:0003677">
    <property type="term" value="F:DNA binding"/>
    <property type="evidence" value="ECO:0007669"/>
    <property type="project" value="UniProtKB-KW"/>
</dbReference>
<dbReference type="RefSeq" id="WP_139183151.1">
    <property type="nucleotide sequence ID" value="NZ_CP048813.1"/>
</dbReference>
<proteinExistence type="predicted"/>
<organism evidence="2 3">
    <name type="scientific">Rhodococcus triatomae</name>
    <dbReference type="NCBI Taxonomy" id="300028"/>
    <lineage>
        <taxon>Bacteria</taxon>
        <taxon>Bacillati</taxon>
        <taxon>Actinomycetota</taxon>
        <taxon>Actinomycetes</taxon>
        <taxon>Mycobacteriales</taxon>
        <taxon>Nocardiaceae</taxon>
        <taxon>Rhodococcus</taxon>
    </lineage>
</organism>
<dbReference type="InterPro" id="IPR039422">
    <property type="entry name" value="MarR/SlyA-like"/>
</dbReference>
<dbReference type="Proteomes" id="UP000183263">
    <property type="component" value="Unassembled WGS sequence"/>
</dbReference>
<dbReference type="PANTHER" id="PTHR33164:SF99">
    <property type="entry name" value="MARR FAMILY REGULATORY PROTEIN"/>
    <property type="match status" value="1"/>
</dbReference>
<sequence length="180" mass="19630">MSDGTGDDAAHSEGGRGHDPDATEPHWLSDDQQRAWLALIALVMRLPAALDTQLQRDSSMTHFEYFVLVSLSAERDGRLQLSVLAQRANSSLSRLSHVVTKLEKRGWVRREPVPGSRASDAVLTEEGTAKIVEAAPQHVKTVRNLVFDGLSARQVGQLERLAESMVTQLDKAIASGVGRP</sequence>
<dbReference type="InterPro" id="IPR036390">
    <property type="entry name" value="WH_DNA-bd_sf"/>
</dbReference>
<dbReference type="EMBL" id="FNDN01000002">
    <property type="protein sequence ID" value="SDH48382.1"/>
    <property type="molecule type" value="Genomic_DNA"/>
</dbReference>
<dbReference type="PROSITE" id="PS50995">
    <property type="entry name" value="HTH_MARR_2"/>
    <property type="match status" value="1"/>
</dbReference>
<evidence type="ECO:0000313" key="2">
    <source>
        <dbReference type="EMBL" id="SDH48382.1"/>
    </source>
</evidence>
<dbReference type="SMART" id="SM00347">
    <property type="entry name" value="HTH_MARR"/>
    <property type="match status" value="1"/>
</dbReference>
<dbReference type="PANTHER" id="PTHR33164">
    <property type="entry name" value="TRANSCRIPTIONAL REGULATOR, MARR FAMILY"/>
    <property type="match status" value="1"/>
</dbReference>
<protein>
    <submittedName>
        <fullName evidence="2">DNA-binding transcriptional regulator, MarR family</fullName>
    </submittedName>
</protein>
<evidence type="ECO:0000313" key="3">
    <source>
        <dbReference type="Proteomes" id="UP000183263"/>
    </source>
</evidence>
<accession>A0A1G8CSF3</accession>
<reference evidence="2 3" key="1">
    <citation type="submission" date="2016-10" db="EMBL/GenBank/DDBJ databases">
        <authorList>
            <person name="de Groot N.N."/>
        </authorList>
    </citation>
    <scope>NUCLEOTIDE SEQUENCE [LARGE SCALE GENOMIC DNA]</scope>
    <source>
        <strain evidence="2 3">DSM 44892</strain>
    </source>
</reference>
<dbReference type="Pfam" id="PF01047">
    <property type="entry name" value="MarR"/>
    <property type="match status" value="1"/>
</dbReference>
<dbReference type="Gene3D" id="1.10.10.10">
    <property type="entry name" value="Winged helix-like DNA-binding domain superfamily/Winged helix DNA-binding domain"/>
    <property type="match status" value="1"/>
</dbReference>
<dbReference type="InterPro" id="IPR036388">
    <property type="entry name" value="WH-like_DNA-bd_sf"/>
</dbReference>
<dbReference type="GO" id="GO:0006950">
    <property type="term" value="P:response to stress"/>
    <property type="evidence" value="ECO:0007669"/>
    <property type="project" value="TreeGrafter"/>
</dbReference>
<name>A0A1G8CSF3_9NOCA</name>